<keyword evidence="4" id="KW-1185">Reference proteome</keyword>
<evidence type="ECO:0008006" key="5">
    <source>
        <dbReference type="Google" id="ProtNLM"/>
    </source>
</evidence>
<evidence type="ECO:0000313" key="3">
    <source>
        <dbReference type="EMBL" id="ATQ41641.1"/>
    </source>
</evidence>
<accession>A0A2D2AUH3</accession>
<dbReference type="KEGG" id="cmb:CSW64_04035"/>
<dbReference type="PROSITE" id="PS51257">
    <property type="entry name" value="PROKAR_LIPOPROTEIN"/>
    <property type="match status" value="1"/>
</dbReference>
<feature type="compositionally biased region" description="Basic and acidic residues" evidence="1">
    <location>
        <begin position="26"/>
        <end position="38"/>
    </location>
</feature>
<feature type="chain" id="PRO_5013541274" description="SH3b domain-containing protein" evidence="2">
    <location>
        <begin position="27"/>
        <end position="215"/>
    </location>
</feature>
<evidence type="ECO:0000313" key="4">
    <source>
        <dbReference type="Proteomes" id="UP000228945"/>
    </source>
</evidence>
<name>A0A2D2AUH3_9CAUL</name>
<feature type="signal peptide" evidence="2">
    <location>
        <begin position="1"/>
        <end position="26"/>
    </location>
</feature>
<proteinExistence type="predicted"/>
<keyword evidence="2" id="KW-0732">Signal</keyword>
<evidence type="ECO:0000256" key="2">
    <source>
        <dbReference type="SAM" id="SignalP"/>
    </source>
</evidence>
<dbReference type="Proteomes" id="UP000228945">
    <property type="component" value="Chromosome"/>
</dbReference>
<evidence type="ECO:0000256" key="1">
    <source>
        <dbReference type="SAM" id="MobiDB-lite"/>
    </source>
</evidence>
<dbReference type="AlphaFoldDB" id="A0A2D2AUH3"/>
<protein>
    <recommendedName>
        <fullName evidence="5">SH3b domain-containing protein</fullName>
    </recommendedName>
</protein>
<sequence length="215" mass="23347">MRTRMAGLCGAMAVAAALSGCGGEGAADRAEPAAEAKPAEPPFGQTAAERRRAEAERRKAGLGTYWVKTDVATEHESPGGKVVNRIYYGQKLTVFEKRGDWYRTVEDGFVARWTRASQLTDREPPAKPAYAGPDGAVDPRIAKDAIPNPGEYGLTKADVDILHRGARRVLDTRPDCEGIESADKSVNKPDTYYVTCRIRGSVENVFFTKAEVASR</sequence>
<dbReference type="RefSeq" id="WP_099620898.1">
    <property type="nucleotide sequence ID" value="NZ_CP024201.1"/>
</dbReference>
<dbReference type="OrthoDB" id="7857759at2"/>
<organism evidence="3 4">
    <name type="scientific">Caulobacter mirabilis</name>
    <dbReference type="NCBI Taxonomy" id="69666"/>
    <lineage>
        <taxon>Bacteria</taxon>
        <taxon>Pseudomonadati</taxon>
        <taxon>Pseudomonadota</taxon>
        <taxon>Alphaproteobacteria</taxon>
        <taxon>Caulobacterales</taxon>
        <taxon>Caulobacteraceae</taxon>
        <taxon>Caulobacter</taxon>
    </lineage>
</organism>
<reference evidence="3 4" key="1">
    <citation type="submission" date="2017-10" db="EMBL/GenBank/DDBJ databases">
        <title>Genome sequence of Caulobacter mirabilis FWC38.</title>
        <authorList>
            <person name="Fiebig A."/>
            <person name="Crosson S."/>
        </authorList>
    </citation>
    <scope>NUCLEOTIDE SEQUENCE [LARGE SCALE GENOMIC DNA]</scope>
    <source>
        <strain evidence="3 4">FWC 38</strain>
    </source>
</reference>
<dbReference type="EMBL" id="CP024201">
    <property type="protein sequence ID" value="ATQ41641.1"/>
    <property type="molecule type" value="Genomic_DNA"/>
</dbReference>
<gene>
    <name evidence="3" type="ORF">CSW64_04035</name>
</gene>
<feature type="region of interest" description="Disordered" evidence="1">
    <location>
        <begin position="24"/>
        <end position="55"/>
    </location>
</feature>